<evidence type="ECO:0000259" key="2">
    <source>
        <dbReference type="PROSITE" id="PS50405"/>
    </source>
</evidence>
<dbReference type="OrthoDB" id="420389at2759"/>
<evidence type="ECO:0000313" key="3">
    <source>
        <dbReference type="EMBL" id="KAG7350304.1"/>
    </source>
</evidence>
<dbReference type="EMBL" id="JAGRRH010000018">
    <property type="protein sequence ID" value="KAG7350304.1"/>
    <property type="molecule type" value="Genomic_DNA"/>
</dbReference>
<reference evidence="3" key="1">
    <citation type="journal article" date="2021" name="Sci. Rep.">
        <title>Diploid genomic architecture of Nitzschia inconspicua, an elite biomass production diatom.</title>
        <authorList>
            <person name="Oliver A."/>
            <person name="Podell S."/>
            <person name="Pinowska A."/>
            <person name="Traller J.C."/>
            <person name="Smith S.R."/>
            <person name="McClure R."/>
            <person name="Beliaev A."/>
            <person name="Bohutskyi P."/>
            <person name="Hill E.A."/>
            <person name="Rabines A."/>
            <person name="Zheng H."/>
            <person name="Allen L.Z."/>
            <person name="Kuo A."/>
            <person name="Grigoriev I.V."/>
            <person name="Allen A.E."/>
            <person name="Hazlebeck D."/>
            <person name="Allen E.E."/>
        </authorList>
    </citation>
    <scope>NUCLEOTIDE SEQUENCE</scope>
    <source>
        <strain evidence="3">Hildebrandi</strain>
    </source>
</reference>
<reference evidence="3" key="2">
    <citation type="submission" date="2021-04" db="EMBL/GenBank/DDBJ databases">
        <authorList>
            <person name="Podell S."/>
        </authorList>
    </citation>
    <scope>NUCLEOTIDE SEQUENCE</scope>
    <source>
        <strain evidence="3">Hildebrandi</strain>
    </source>
</reference>
<keyword evidence="4" id="KW-1185">Reference proteome</keyword>
<dbReference type="InterPro" id="IPR004045">
    <property type="entry name" value="Glutathione_S-Trfase_N"/>
</dbReference>
<dbReference type="InterPro" id="IPR050213">
    <property type="entry name" value="GST_superfamily"/>
</dbReference>
<dbReference type="GO" id="GO:0004364">
    <property type="term" value="F:glutathione transferase activity"/>
    <property type="evidence" value="ECO:0007669"/>
    <property type="project" value="TreeGrafter"/>
</dbReference>
<evidence type="ECO:0000313" key="4">
    <source>
        <dbReference type="Proteomes" id="UP000693970"/>
    </source>
</evidence>
<comment type="caution">
    <text evidence="3">The sequence shown here is derived from an EMBL/GenBank/DDBJ whole genome shotgun (WGS) entry which is preliminary data.</text>
</comment>
<dbReference type="Pfam" id="PF14497">
    <property type="entry name" value="GST_C_3"/>
    <property type="match status" value="1"/>
</dbReference>
<dbReference type="InterPro" id="IPR040079">
    <property type="entry name" value="Glutathione_S-Trfase"/>
</dbReference>
<gene>
    <name evidence="3" type="ORF">IV203_009664</name>
</gene>
<dbReference type="SFLD" id="SFLDS00019">
    <property type="entry name" value="Glutathione_Transferase_(cytos"/>
    <property type="match status" value="1"/>
</dbReference>
<feature type="domain" description="GST C-terminal" evidence="2">
    <location>
        <begin position="92"/>
        <end position="229"/>
    </location>
</feature>
<protein>
    <submittedName>
        <fullName evidence="3">Glutathione S-transferase, N-terminal domain containing protein</fullName>
    </submittedName>
</protein>
<dbReference type="PROSITE" id="PS50405">
    <property type="entry name" value="GST_CTER"/>
    <property type="match status" value="1"/>
</dbReference>
<name>A0A9K3KVU2_9STRA</name>
<sequence>MKRKYEQQPKLKLYYFDIKGKGEPIRLLCAYAGIDIEDHRFVTRDEFLAMREGTRLPFSQVPMLEVDGKHSLVQSCAIMRYLGKLGGLYPVDPIQAAKVDALMEQETDTFIGTTVLTYGRRFGIDLTPDVKEKSYEQISDEVLPGHFRNIEKCLRASPTGWLAATDEPSPADFMWYVKLSLMAEKKELSEKIRTLEDFPKLRAFMEKFESLTPIQEYYASKDDHLEVPDSAAGKPWNATLPKTTI</sequence>
<dbReference type="InterPro" id="IPR010987">
    <property type="entry name" value="Glutathione-S-Trfase_C-like"/>
</dbReference>
<feature type="domain" description="GST N-terminal" evidence="1">
    <location>
        <begin position="9"/>
        <end position="90"/>
    </location>
</feature>
<dbReference type="InterPro" id="IPR004046">
    <property type="entry name" value="GST_C"/>
</dbReference>
<organism evidence="3 4">
    <name type="scientific">Nitzschia inconspicua</name>
    <dbReference type="NCBI Taxonomy" id="303405"/>
    <lineage>
        <taxon>Eukaryota</taxon>
        <taxon>Sar</taxon>
        <taxon>Stramenopiles</taxon>
        <taxon>Ochrophyta</taxon>
        <taxon>Bacillariophyta</taxon>
        <taxon>Bacillariophyceae</taxon>
        <taxon>Bacillariophycidae</taxon>
        <taxon>Bacillariales</taxon>
        <taxon>Bacillariaceae</taxon>
        <taxon>Nitzschia</taxon>
    </lineage>
</organism>
<proteinExistence type="predicted"/>
<dbReference type="SFLD" id="SFLDG00363">
    <property type="entry name" value="AMPS_(cytGST):_Alpha-__Mu-__Pi"/>
    <property type="match status" value="1"/>
</dbReference>
<dbReference type="SFLD" id="SFLDG01205">
    <property type="entry name" value="AMPS.1"/>
    <property type="match status" value="1"/>
</dbReference>
<dbReference type="GO" id="GO:0006749">
    <property type="term" value="P:glutathione metabolic process"/>
    <property type="evidence" value="ECO:0007669"/>
    <property type="project" value="TreeGrafter"/>
</dbReference>
<dbReference type="Proteomes" id="UP000693970">
    <property type="component" value="Unassembled WGS sequence"/>
</dbReference>
<dbReference type="PANTHER" id="PTHR11571">
    <property type="entry name" value="GLUTATHIONE S-TRANSFERASE"/>
    <property type="match status" value="1"/>
</dbReference>
<dbReference type="Pfam" id="PF02798">
    <property type="entry name" value="GST_N"/>
    <property type="match status" value="1"/>
</dbReference>
<dbReference type="CDD" id="cd03039">
    <property type="entry name" value="GST_N_Sigma_like"/>
    <property type="match status" value="1"/>
</dbReference>
<evidence type="ECO:0000259" key="1">
    <source>
        <dbReference type="PROSITE" id="PS50404"/>
    </source>
</evidence>
<accession>A0A9K3KVU2</accession>
<dbReference type="PROSITE" id="PS50404">
    <property type="entry name" value="GST_NTER"/>
    <property type="match status" value="1"/>
</dbReference>
<dbReference type="AlphaFoldDB" id="A0A9K3KVU2"/>